<dbReference type="InterPro" id="IPR029069">
    <property type="entry name" value="HotDog_dom_sf"/>
</dbReference>
<sequence length="169" mass="19260">MPSVPDPETLLSMEELRERRLIDPRLPRTYRNKVASVEFVPWPIEIRFCQPNTSTNQTKSPPRCVAAYASDLIFLQISLNPHREKGLKSASVSLDHAMWFHRPFRADDWLLYVIDSPNAHSARALLLDECSPGKESINASRFACAHGSHSSVIAIIERDYAVCNFYNYV</sequence>
<organism evidence="3">
    <name type="scientific">Sesamum calycinum</name>
    <dbReference type="NCBI Taxonomy" id="2727403"/>
    <lineage>
        <taxon>Eukaryota</taxon>
        <taxon>Viridiplantae</taxon>
        <taxon>Streptophyta</taxon>
        <taxon>Embryophyta</taxon>
        <taxon>Tracheophyta</taxon>
        <taxon>Spermatophyta</taxon>
        <taxon>Magnoliopsida</taxon>
        <taxon>eudicotyledons</taxon>
        <taxon>Gunneridae</taxon>
        <taxon>Pentapetalae</taxon>
        <taxon>asterids</taxon>
        <taxon>lamiids</taxon>
        <taxon>Lamiales</taxon>
        <taxon>Pedaliaceae</taxon>
        <taxon>Sesamum</taxon>
    </lineage>
</organism>
<dbReference type="InterPro" id="IPR025652">
    <property type="entry name" value="TesB_C"/>
</dbReference>
<comment type="caution">
    <text evidence="3">The sequence shown here is derived from an EMBL/GenBank/DDBJ whole genome shotgun (WGS) entry which is preliminary data.</text>
</comment>
<comment type="similarity">
    <text evidence="1">Belongs to the C/M/P thioester hydrolase family.</text>
</comment>
<name>A0AAW2NW73_9LAMI</name>
<protein>
    <submittedName>
        <fullName evidence="3">Acyl-CoA thioesterase 2</fullName>
    </submittedName>
</protein>
<reference evidence="3" key="1">
    <citation type="submission" date="2020-06" db="EMBL/GenBank/DDBJ databases">
        <authorList>
            <person name="Li T."/>
            <person name="Hu X."/>
            <person name="Zhang T."/>
            <person name="Song X."/>
            <person name="Zhang H."/>
            <person name="Dai N."/>
            <person name="Sheng W."/>
            <person name="Hou X."/>
            <person name="Wei L."/>
        </authorList>
    </citation>
    <scope>NUCLEOTIDE SEQUENCE</scope>
    <source>
        <strain evidence="3">KEN8</strain>
        <tissue evidence="3">Leaf</tissue>
    </source>
</reference>
<dbReference type="SUPFAM" id="SSF54637">
    <property type="entry name" value="Thioesterase/thiol ester dehydrase-isomerase"/>
    <property type="match status" value="1"/>
</dbReference>
<dbReference type="AlphaFoldDB" id="A0AAW2NW73"/>
<feature type="domain" description="Acyl-CoA thioesterase 2 C-terminal" evidence="2">
    <location>
        <begin position="55"/>
        <end position="125"/>
    </location>
</feature>
<dbReference type="CDD" id="cd03444">
    <property type="entry name" value="Thioesterase_II_repeat1"/>
    <property type="match status" value="1"/>
</dbReference>
<dbReference type="EMBL" id="JACGWM010000010">
    <property type="protein sequence ID" value="KAL0347812.1"/>
    <property type="molecule type" value="Genomic_DNA"/>
</dbReference>
<reference evidence="3" key="2">
    <citation type="journal article" date="2024" name="Plant">
        <title>Genomic evolution and insights into agronomic trait innovations of Sesamum species.</title>
        <authorList>
            <person name="Miao H."/>
            <person name="Wang L."/>
            <person name="Qu L."/>
            <person name="Liu H."/>
            <person name="Sun Y."/>
            <person name="Le M."/>
            <person name="Wang Q."/>
            <person name="Wei S."/>
            <person name="Zheng Y."/>
            <person name="Lin W."/>
            <person name="Duan Y."/>
            <person name="Cao H."/>
            <person name="Xiong S."/>
            <person name="Wang X."/>
            <person name="Wei L."/>
            <person name="Li C."/>
            <person name="Ma Q."/>
            <person name="Ju M."/>
            <person name="Zhao R."/>
            <person name="Li G."/>
            <person name="Mu C."/>
            <person name="Tian Q."/>
            <person name="Mei H."/>
            <person name="Zhang T."/>
            <person name="Gao T."/>
            <person name="Zhang H."/>
        </authorList>
    </citation>
    <scope>NUCLEOTIDE SEQUENCE</scope>
    <source>
        <strain evidence="3">KEN8</strain>
    </source>
</reference>
<dbReference type="GO" id="GO:0047617">
    <property type="term" value="F:fatty acyl-CoA hydrolase activity"/>
    <property type="evidence" value="ECO:0007669"/>
    <property type="project" value="InterPro"/>
</dbReference>
<gene>
    <name evidence="3" type="ORF">Scaly_1797200</name>
</gene>
<dbReference type="PANTHER" id="PTHR11066">
    <property type="entry name" value="ACYL-COA THIOESTERASE"/>
    <property type="match status" value="1"/>
</dbReference>
<evidence type="ECO:0000259" key="2">
    <source>
        <dbReference type="Pfam" id="PF02551"/>
    </source>
</evidence>
<evidence type="ECO:0000256" key="1">
    <source>
        <dbReference type="ARBA" id="ARBA00006538"/>
    </source>
</evidence>
<dbReference type="InterPro" id="IPR042171">
    <property type="entry name" value="Acyl-CoA_hotdog"/>
</dbReference>
<evidence type="ECO:0000313" key="3">
    <source>
        <dbReference type="EMBL" id="KAL0347812.1"/>
    </source>
</evidence>
<dbReference type="InterPro" id="IPR003703">
    <property type="entry name" value="Acyl_CoA_thio"/>
</dbReference>
<proteinExistence type="inferred from homology"/>
<dbReference type="Pfam" id="PF02551">
    <property type="entry name" value="Acyl_CoA_thio"/>
    <property type="match status" value="1"/>
</dbReference>
<dbReference type="Gene3D" id="2.40.160.210">
    <property type="entry name" value="Acyl-CoA thioesterase, double hotdog domain"/>
    <property type="match status" value="1"/>
</dbReference>
<dbReference type="GO" id="GO:0009062">
    <property type="term" value="P:fatty acid catabolic process"/>
    <property type="evidence" value="ECO:0007669"/>
    <property type="project" value="TreeGrafter"/>
</dbReference>
<dbReference type="GO" id="GO:0006637">
    <property type="term" value="P:acyl-CoA metabolic process"/>
    <property type="evidence" value="ECO:0007669"/>
    <property type="project" value="InterPro"/>
</dbReference>
<dbReference type="PANTHER" id="PTHR11066:SF34">
    <property type="entry name" value="ACYL-COENZYME A THIOESTERASE 8"/>
    <property type="match status" value="1"/>
</dbReference>
<accession>A0AAW2NW73</accession>